<dbReference type="PANTHER" id="PTHR43606">
    <property type="entry name" value="PHOSPHATASE, PUTATIVE (AFU_ORTHOLOGUE AFUA_6G08710)-RELATED"/>
    <property type="match status" value="1"/>
</dbReference>
<dbReference type="EMBL" id="PHFW01000003">
    <property type="protein sequence ID" value="PQM26973.1"/>
    <property type="molecule type" value="Genomic_DNA"/>
</dbReference>
<evidence type="ECO:0000313" key="5">
    <source>
        <dbReference type="Proteomes" id="UP000238954"/>
    </source>
</evidence>
<dbReference type="Gene3D" id="3.60.21.70">
    <property type="entry name" value="PhoD-like phosphatase"/>
    <property type="match status" value="1"/>
</dbReference>
<dbReference type="PROSITE" id="PS51318">
    <property type="entry name" value="TAT"/>
    <property type="match status" value="1"/>
</dbReference>
<name>A0A2S8B3Q0_9SPHN</name>
<dbReference type="Pfam" id="PF09423">
    <property type="entry name" value="PhoD"/>
    <property type="match status" value="1"/>
</dbReference>
<reference evidence="5" key="1">
    <citation type="submission" date="2017-11" db="EMBL/GenBank/DDBJ databases">
        <title>The complete genome sequence of Sphingopyxis pomeranensis sp. nov. strain WS5A3p.</title>
        <authorList>
            <person name="Kaminski M.A."/>
        </authorList>
    </citation>
    <scope>NUCLEOTIDE SEQUENCE [LARGE SCALE GENOMIC DNA]</scope>
    <source>
        <strain evidence="5">WS5A3p</strain>
    </source>
</reference>
<gene>
    <name evidence="4" type="ORF">CVO77_18555</name>
</gene>
<dbReference type="PANTHER" id="PTHR43606:SF2">
    <property type="entry name" value="ALKALINE PHOSPHATASE FAMILY PROTEIN (AFU_ORTHOLOGUE AFUA_5G03860)"/>
    <property type="match status" value="1"/>
</dbReference>
<dbReference type="InterPro" id="IPR032093">
    <property type="entry name" value="PhoD_N"/>
</dbReference>
<dbReference type="Proteomes" id="UP000238954">
    <property type="component" value="Chromosome"/>
</dbReference>
<feature type="domain" description="PhoD-like phosphatase metallophosphatase" evidence="2">
    <location>
        <begin position="152"/>
        <end position="487"/>
    </location>
</feature>
<dbReference type="InterPro" id="IPR038607">
    <property type="entry name" value="PhoD-like_sf"/>
</dbReference>
<dbReference type="InterPro" id="IPR029052">
    <property type="entry name" value="Metallo-depent_PP-like"/>
</dbReference>
<dbReference type="InterPro" id="IPR018946">
    <property type="entry name" value="PhoD-like_MPP"/>
</dbReference>
<evidence type="ECO:0000313" key="4">
    <source>
        <dbReference type="EMBL" id="PQM26973.1"/>
    </source>
</evidence>
<organism evidence="4 5">
    <name type="scientific">Sphingopyxis lindanitolerans</name>
    <dbReference type="NCBI Taxonomy" id="2054227"/>
    <lineage>
        <taxon>Bacteria</taxon>
        <taxon>Pseudomonadati</taxon>
        <taxon>Pseudomonadota</taxon>
        <taxon>Alphaproteobacteria</taxon>
        <taxon>Sphingomonadales</taxon>
        <taxon>Sphingomonadaceae</taxon>
        <taxon>Sphingopyxis</taxon>
    </lineage>
</organism>
<dbReference type="RefSeq" id="WP_106000343.1">
    <property type="nucleotide sequence ID" value="NZ_CM009578.1"/>
</dbReference>
<evidence type="ECO:0000256" key="1">
    <source>
        <dbReference type="SAM" id="SignalP"/>
    </source>
</evidence>
<sequence>MTGYPASRRTLLRAGGHAVLFAALARTPALAAPKFLDDPFALGVASGDPVPDGFVIWTRLAPKPLELHGGMPAEAVPVGWDVAEDEAFHRIVRTGKALARPELAHSVHVEVEGLRSQRRYWYRFFVDGIPSDTGTVRTAPAAGAALDQLRIAVAGCQHYERGLFTAWRHISQEADLDLVYHYGDYIYEGKPAGPAAAAKAPLVRHHNSDRLYSLDDYRQRYALYKVDPDLRAAHAAAAFVSTFDDHEVENNWAGDLDDGSTPREVFLLRRAAAMQAWYEHMPVRMNQFPYGGSPRTYHRLDFGRLLRLHVLDKRSYRSIRLCEKPGDGNCVNTRDKPDTMLGHAQERWLGEGLTPAFSWNMLGLGGLVMPFDRSAQKIPSNGYDNWTGYPDARERLVRMIEKRGKNVVIAGGDSHMFFIGNLPSRSGDLESPPIAPEFHGTSVSSISTNGLPIGPDPRAATNPHISMIHDQRGYLLFDVEPKIWHANLRVVDQVFTPGGRVSTLARYVVEPGRPEAVRA</sequence>
<dbReference type="InterPro" id="IPR006311">
    <property type="entry name" value="TAT_signal"/>
</dbReference>
<dbReference type="AlphaFoldDB" id="A0A2S8B3Q0"/>
<dbReference type="Pfam" id="PF16655">
    <property type="entry name" value="PhoD_N"/>
    <property type="match status" value="1"/>
</dbReference>
<evidence type="ECO:0000259" key="2">
    <source>
        <dbReference type="Pfam" id="PF09423"/>
    </source>
</evidence>
<feature type="chain" id="PRO_5015547915" evidence="1">
    <location>
        <begin position="32"/>
        <end position="519"/>
    </location>
</feature>
<feature type="domain" description="Phospholipase D N-terminal" evidence="3">
    <location>
        <begin position="42"/>
        <end position="138"/>
    </location>
</feature>
<comment type="caution">
    <text evidence="4">The sequence shown here is derived from an EMBL/GenBank/DDBJ whole genome shotgun (WGS) entry which is preliminary data.</text>
</comment>
<proteinExistence type="predicted"/>
<feature type="signal peptide" evidence="1">
    <location>
        <begin position="1"/>
        <end position="31"/>
    </location>
</feature>
<dbReference type="CDD" id="cd07389">
    <property type="entry name" value="MPP_PhoD"/>
    <property type="match status" value="1"/>
</dbReference>
<evidence type="ECO:0000259" key="3">
    <source>
        <dbReference type="Pfam" id="PF16655"/>
    </source>
</evidence>
<dbReference type="Gene3D" id="2.60.40.380">
    <property type="entry name" value="Purple acid phosphatase-like, N-terminal"/>
    <property type="match status" value="1"/>
</dbReference>
<protein>
    <submittedName>
        <fullName evidence="4">Alkaline phosphatase</fullName>
    </submittedName>
</protein>
<accession>A0A2S8B3Q0</accession>
<dbReference type="SUPFAM" id="SSF56300">
    <property type="entry name" value="Metallo-dependent phosphatases"/>
    <property type="match status" value="1"/>
</dbReference>
<dbReference type="InterPro" id="IPR052900">
    <property type="entry name" value="Phospholipid_Metab_Enz"/>
</dbReference>
<keyword evidence="5" id="KW-1185">Reference proteome</keyword>
<dbReference type="OrthoDB" id="327733at2"/>
<keyword evidence="1" id="KW-0732">Signal</keyword>